<evidence type="ECO:0000256" key="8">
    <source>
        <dbReference type="ARBA" id="ARBA00022833"/>
    </source>
</evidence>
<reference evidence="12" key="1">
    <citation type="submission" date="2020-06" db="EMBL/GenBank/DDBJ databases">
        <title>Draft genome of Bugula neritina, a colonial animal packing powerful symbionts and potential medicines.</title>
        <authorList>
            <person name="Rayko M."/>
        </authorList>
    </citation>
    <scope>NUCLEOTIDE SEQUENCE [LARGE SCALE GENOMIC DNA]</scope>
    <source>
        <strain evidence="12">Kwan_BN1</strain>
    </source>
</reference>
<dbReference type="PANTHER" id="PTHR15710:SF243">
    <property type="entry name" value="E3 UBIQUITIN-PROTEIN LIGASE PRAJA-2 ISOFORM X1"/>
    <property type="match status" value="1"/>
</dbReference>
<evidence type="ECO:0000256" key="7">
    <source>
        <dbReference type="ARBA" id="ARBA00022786"/>
    </source>
</evidence>
<dbReference type="InterPro" id="IPR039525">
    <property type="entry name" value="RNF126-like_zinc-ribbon"/>
</dbReference>
<dbReference type="PROSITE" id="PS50089">
    <property type="entry name" value="ZF_RING_2"/>
    <property type="match status" value="1"/>
</dbReference>
<dbReference type="EC" id="2.3.2.27" evidence="3"/>
<dbReference type="Pfam" id="PF13639">
    <property type="entry name" value="zf-RING_2"/>
    <property type="match status" value="1"/>
</dbReference>
<keyword evidence="6 9" id="KW-0863">Zinc-finger</keyword>
<dbReference type="GO" id="GO:0008270">
    <property type="term" value="F:zinc ion binding"/>
    <property type="evidence" value="ECO:0007669"/>
    <property type="project" value="UniProtKB-KW"/>
</dbReference>
<evidence type="ECO:0000256" key="9">
    <source>
        <dbReference type="PROSITE-ProRule" id="PRU00175"/>
    </source>
</evidence>
<evidence type="ECO:0000256" key="1">
    <source>
        <dbReference type="ARBA" id="ARBA00000900"/>
    </source>
</evidence>
<dbReference type="AlphaFoldDB" id="A0A7J7K608"/>
<evidence type="ECO:0000256" key="2">
    <source>
        <dbReference type="ARBA" id="ARBA00004906"/>
    </source>
</evidence>
<evidence type="ECO:0000256" key="6">
    <source>
        <dbReference type="ARBA" id="ARBA00022771"/>
    </source>
</evidence>
<dbReference type="Proteomes" id="UP000593567">
    <property type="component" value="Unassembled WGS sequence"/>
</dbReference>
<organism evidence="12 13">
    <name type="scientific">Bugula neritina</name>
    <name type="common">Brown bryozoan</name>
    <name type="synonym">Sertularia neritina</name>
    <dbReference type="NCBI Taxonomy" id="10212"/>
    <lineage>
        <taxon>Eukaryota</taxon>
        <taxon>Metazoa</taxon>
        <taxon>Spiralia</taxon>
        <taxon>Lophotrochozoa</taxon>
        <taxon>Bryozoa</taxon>
        <taxon>Gymnolaemata</taxon>
        <taxon>Cheilostomatida</taxon>
        <taxon>Flustrina</taxon>
        <taxon>Buguloidea</taxon>
        <taxon>Bugulidae</taxon>
        <taxon>Bugula</taxon>
    </lineage>
</organism>
<evidence type="ECO:0000313" key="13">
    <source>
        <dbReference type="Proteomes" id="UP000593567"/>
    </source>
</evidence>
<dbReference type="SUPFAM" id="SSF57850">
    <property type="entry name" value="RING/U-box"/>
    <property type="match status" value="1"/>
</dbReference>
<dbReference type="SMART" id="SM00184">
    <property type="entry name" value="RING"/>
    <property type="match status" value="1"/>
</dbReference>
<dbReference type="CDD" id="cd16667">
    <property type="entry name" value="RING-H2_RNF126-like"/>
    <property type="match status" value="1"/>
</dbReference>
<dbReference type="GO" id="GO:0000209">
    <property type="term" value="P:protein polyubiquitination"/>
    <property type="evidence" value="ECO:0007669"/>
    <property type="project" value="UniProtKB-ARBA"/>
</dbReference>
<dbReference type="PANTHER" id="PTHR15710">
    <property type="entry name" value="E3 UBIQUITIN-PROTEIN LIGASE PRAJA"/>
    <property type="match status" value="1"/>
</dbReference>
<accession>A0A7J7K608</accession>
<dbReference type="FunFam" id="3.30.40.10:FF:000069">
    <property type="entry name" value="E3 ubiquitin-protein ligase RNF115"/>
    <property type="match status" value="1"/>
</dbReference>
<dbReference type="OrthoDB" id="8062037at2759"/>
<evidence type="ECO:0000313" key="12">
    <source>
        <dbReference type="EMBL" id="KAF6033006.1"/>
    </source>
</evidence>
<dbReference type="InterPro" id="IPR013083">
    <property type="entry name" value="Znf_RING/FYVE/PHD"/>
</dbReference>
<dbReference type="Pfam" id="PF14369">
    <property type="entry name" value="Zn_ribbon_19"/>
    <property type="match status" value="1"/>
</dbReference>
<name>A0A7J7K608_BUGNE</name>
<dbReference type="Gene3D" id="3.30.40.10">
    <property type="entry name" value="Zinc/RING finger domain, C3HC4 (zinc finger)"/>
    <property type="match status" value="1"/>
</dbReference>
<proteinExistence type="predicted"/>
<sequence length="326" mass="35187">MAESGNDTTGNSSSSITTKYYCYQCKGEVQLSSNNSELKCPNCQEGFLEEIETENENAGSSTTRTSHHTFPSFPPLFNMLGALGRPPGGGGANMFAEPIIFNMRHRPQGGQGPQGVQLVFNGIGNRQASPSQQMPVEFNSLFNLLSNMGGLNFGMSEVHGNPGDYAWGAGALDTIITQLLNSVDGAGPPPADSATIEGLPSVKITAAQVENGIQCFVCFDEFALDEEVKVLPCKHHYHRDCIVPWLERHGTCPVCRKDLQGSDTTTTEFDANIGETLSSIEQHTGADSANSSASQNRNNSALRSRRHRSRPLPGDPPSQYMDDDIE</sequence>
<dbReference type="EMBL" id="VXIV02001464">
    <property type="protein sequence ID" value="KAF6033006.1"/>
    <property type="molecule type" value="Genomic_DNA"/>
</dbReference>
<protein>
    <recommendedName>
        <fullName evidence="3">RING-type E3 ubiquitin transferase</fullName>
        <ecNumber evidence="3">2.3.2.27</ecNumber>
    </recommendedName>
</protein>
<dbReference type="GO" id="GO:0061630">
    <property type="term" value="F:ubiquitin protein ligase activity"/>
    <property type="evidence" value="ECO:0007669"/>
    <property type="project" value="UniProtKB-EC"/>
</dbReference>
<evidence type="ECO:0000256" key="3">
    <source>
        <dbReference type="ARBA" id="ARBA00012483"/>
    </source>
</evidence>
<keyword evidence="4" id="KW-0808">Transferase</keyword>
<evidence type="ECO:0000259" key="11">
    <source>
        <dbReference type="PROSITE" id="PS50089"/>
    </source>
</evidence>
<feature type="compositionally biased region" description="Low complexity" evidence="10">
    <location>
        <begin position="286"/>
        <end position="302"/>
    </location>
</feature>
<dbReference type="InterPro" id="IPR001841">
    <property type="entry name" value="Znf_RING"/>
</dbReference>
<keyword evidence="8" id="KW-0862">Zinc</keyword>
<comment type="caution">
    <text evidence="12">The sequence shown here is derived from an EMBL/GenBank/DDBJ whole genome shotgun (WGS) entry which is preliminary data.</text>
</comment>
<evidence type="ECO:0000256" key="10">
    <source>
        <dbReference type="SAM" id="MobiDB-lite"/>
    </source>
</evidence>
<feature type="domain" description="RING-type" evidence="11">
    <location>
        <begin position="215"/>
        <end position="256"/>
    </location>
</feature>
<comment type="pathway">
    <text evidence="2">Protein modification; protein ubiquitination.</text>
</comment>
<comment type="catalytic activity">
    <reaction evidence="1">
        <text>S-ubiquitinyl-[E2 ubiquitin-conjugating enzyme]-L-cysteine + [acceptor protein]-L-lysine = [E2 ubiquitin-conjugating enzyme]-L-cysteine + N(6)-ubiquitinyl-[acceptor protein]-L-lysine.</text>
        <dbReference type="EC" id="2.3.2.27"/>
    </reaction>
</comment>
<feature type="region of interest" description="Disordered" evidence="10">
    <location>
        <begin position="283"/>
        <end position="326"/>
    </location>
</feature>
<gene>
    <name evidence="12" type="ORF">EB796_008708</name>
</gene>
<dbReference type="GO" id="GO:0005737">
    <property type="term" value="C:cytoplasm"/>
    <property type="evidence" value="ECO:0007669"/>
    <property type="project" value="TreeGrafter"/>
</dbReference>
<keyword evidence="7" id="KW-0833">Ubl conjugation pathway</keyword>
<keyword evidence="5" id="KW-0479">Metal-binding</keyword>
<evidence type="ECO:0000256" key="5">
    <source>
        <dbReference type="ARBA" id="ARBA00022723"/>
    </source>
</evidence>
<keyword evidence="13" id="KW-1185">Reference proteome</keyword>
<evidence type="ECO:0000256" key="4">
    <source>
        <dbReference type="ARBA" id="ARBA00022679"/>
    </source>
</evidence>